<feature type="compositionally biased region" description="Acidic residues" evidence="2">
    <location>
        <begin position="198"/>
        <end position="208"/>
    </location>
</feature>
<feature type="compositionally biased region" description="Basic residues" evidence="2">
    <location>
        <begin position="43"/>
        <end position="52"/>
    </location>
</feature>
<evidence type="ECO:0000259" key="3">
    <source>
        <dbReference type="Pfam" id="PF12923"/>
    </source>
</evidence>
<keyword evidence="5" id="KW-1185">Reference proteome</keyword>
<feature type="region of interest" description="Disordered" evidence="2">
    <location>
        <begin position="21"/>
        <end position="75"/>
    </location>
</feature>
<dbReference type="GO" id="GO:0032545">
    <property type="term" value="C:CURI complex"/>
    <property type="evidence" value="ECO:0007669"/>
    <property type="project" value="TreeGrafter"/>
</dbReference>
<dbReference type="InterPro" id="IPR024326">
    <property type="entry name" value="RRP7_C"/>
</dbReference>
<evidence type="ECO:0000313" key="4">
    <source>
        <dbReference type="EMBL" id="KAA8530511.1"/>
    </source>
</evidence>
<sequence length="208" mass="23707">MGTEDSQKNLKITAKPLALKKKKNSKEYPNKNNAKLVEVGMSKKTHKTKKKDRLSPKEHEKLLEKKGEAAHDESIPGLKLLQERIDDFITAYEAQEEQIRKEREARATEGGWTVVVHHKGRTKTTDSESGITMGSVAPSSVLDKMAKKKSKEVGLDFYQFQKRVAQRNDELKGDVPSELKMMTTIGDSRRQRRRSDDREDELSEGLTR</sequence>
<protein>
    <recommendedName>
        <fullName evidence="3">Ribosomal RNA-processing protein 7 C-terminal domain-containing protein</fullName>
    </recommendedName>
</protein>
<name>A0A5J5AN57_9ASTE</name>
<organism evidence="4 5">
    <name type="scientific">Nyssa sinensis</name>
    <dbReference type="NCBI Taxonomy" id="561372"/>
    <lineage>
        <taxon>Eukaryota</taxon>
        <taxon>Viridiplantae</taxon>
        <taxon>Streptophyta</taxon>
        <taxon>Embryophyta</taxon>
        <taxon>Tracheophyta</taxon>
        <taxon>Spermatophyta</taxon>
        <taxon>Magnoliopsida</taxon>
        <taxon>eudicotyledons</taxon>
        <taxon>Gunneridae</taxon>
        <taxon>Pentapetalae</taxon>
        <taxon>asterids</taxon>
        <taxon>Cornales</taxon>
        <taxon>Nyssaceae</taxon>
        <taxon>Nyssa</taxon>
    </lineage>
</organism>
<feature type="region of interest" description="Disordered" evidence="2">
    <location>
        <begin position="169"/>
        <end position="208"/>
    </location>
</feature>
<dbReference type="GO" id="GO:0006364">
    <property type="term" value="P:rRNA processing"/>
    <property type="evidence" value="ECO:0007669"/>
    <property type="project" value="TreeGrafter"/>
</dbReference>
<dbReference type="EMBL" id="CM018043">
    <property type="protein sequence ID" value="KAA8530511.1"/>
    <property type="molecule type" value="Genomic_DNA"/>
</dbReference>
<accession>A0A5J5AN57</accession>
<gene>
    <name evidence="4" type="ORF">F0562_005220</name>
</gene>
<dbReference type="InterPro" id="IPR040446">
    <property type="entry name" value="RRP7"/>
</dbReference>
<dbReference type="PANTHER" id="PTHR13191:SF0">
    <property type="entry name" value="RIBOSOMAL RNA-PROCESSING PROTEIN 7 HOMOLOG A-RELATED"/>
    <property type="match status" value="1"/>
</dbReference>
<dbReference type="PANTHER" id="PTHR13191">
    <property type="entry name" value="RIBOSOMAL RNA PROCESSING PROTEIN 7-RELATED"/>
    <property type="match status" value="1"/>
</dbReference>
<reference evidence="4 5" key="1">
    <citation type="submission" date="2019-09" db="EMBL/GenBank/DDBJ databases">
        <title>A chromosome-level genome assembly of the Chinese tupelo Nyssa sinensis.</title>
        <authorList>
            <person name="Yang X."/>
            <person name="Kang M."/>
            <person name="Yang Y."/>
            <person name="Xiong H."/>
            <person name="Wang M."/>
            <person name="Zhang Z."/>
            <person name="Wang Z."/>
            <person name="Wu H."/>
            <person name="Ma T."/>
            <person name="Liu J."/>
            <person name="Xi Z."/>
        </authorList>
    </citation>
    <scope>NUCLEOTIDE SEQUENCE [LARGE SCALE GENOMIC DNA]</scope>
    <source>
        <strain evidence="4">J267</strain>
        <tissue evidence="4">Leaf</tissue>
    </source>
</reference>
<feature type="domain" description="Ribosomal RNA-processing protein 7 C-terminal" evidence="3">
    <location>
        <begin position="73"/>
        <end position="169"/>
    </location>
</feature>
<feature type="region of interest" description="Disordered" evidence="2">
    <location>
        <begin position="101"/>
        <end position="134"/>
    </location>
</feature>
<dbReference type="Pfam" id="PF12923">
    <property type="entry name" value="RRP7"/>
    <property type="match status" value="1"/>
</dbReference>
<dbReference type="Proteomes" id="UP000325577">
    <property type="component" value="Linkage Group LG2"/>
</dbReference>
<evidence type="ECO:0000256" key="1">
    <source>
        <dbReference type="ARBA" id="ARBA00006110"/>
    </source>
</evidence>
<dbReference type="AlphaFoldDB" id="A0A5J5AN57"/>
<dbReference type="GO" id="GO:0000028">
    <property type="term" value="P:ribosomal small subunit assembly"/>
    <property type="evidence" value="ECO:0007669"/>
    <property type="project" value="TreeGrafter"/>
</dbReference>
<evidence type="ECO:0000256" key="2">
    <source>
        <dbReference type="SAM" id="MobiDB-lite"/>
    </source>
</evidence>
<comment type="similarity">
    <text evidence="1">Belongs to the RRP7 family.</text>
</comment>
<dbReference type="GO" id="GO:0034456">
    <property type="term" value="C:UTP-C complex"/>
    <property type="evidence" value="ECO:0007669"/>
    <property type="project" value="TreeGrafter"/>
</dbReference>
<evidence type="ECO:0000313" key="5">
    <source>
        <dbReference type="Proteomes" id="UP000325577"/>
    </source>
</evidence>
<feature type="compositionally biased region" description="Basic and acidic residues" evidence="2">
    <location>
        <begin position="53"/>
        <end position="74"/>
    </location>
</feature>
<proteinExistence type="inferred from homology"/>
<dbReference type="OrthoDB" id="5390at2759"/>